<dbReference type="CDD" id="cd06587">
    <property type="entry name" value="VOC"/>
    <property type="match status" value="1"/>
</dbReference>
<dbReference type="RefSeq" id="WP_043413763.1">
    <property type="nucleotide sequence ID" value="NZ_CP092427.2"/>
</dbReference>
<evidence type="ECO:0000259" key="1">
    <source>
        <dbReference type="PROSITE" id="PS51819"/>
    </source>
</evidence>
<protein>
    <submittedName>
        <fullName evidence="2">VOC family protein</fullName>
    </submittedName>
</protein>
<dbReference type="PANTHER" id="PTHR35908:SF1">
    <property type="entry name" value="CONSERVED PROTEIN"/>
    <property type="match status" value="1"/>
</dbReference>
<proteinExistence type="predicted"/>
<dbReference type="Proteomes" id="UP001055159">
    <property type="component" value="Chromosome"/>
</dbReference>
<evidence type="ECO:0000313" key="2">
    <source>
        <dbReference type="EMBL" id="ULP36695.1"/>
    </source>
</evidence>
<keyword evidence="3" id="KW-1185">Reference proteome</keyword>
<dbReference type="PROSITE" id="PS51819">
    <property type="entry name" value="VOC"/>
    <property type="match status" value="1"/>
</dbReference>
<organism evidence="2 3">
    <name type="scientific">Mycolicibacterium rufum</name>
    <dbReference type="NCBI Taxonomy" id="318424"/>
    <lineage>
        <taxon>Bacteria</taxon>
        <taxon>Bacillati</taxon>
        <taxon>Actinomycetota</taxon>
        <taxon>Actinomycetes</taxon>
        <taxon>Mycobacteriales</taxon>
        <taxon>Mycobacteriaceae</taxon>
        <taxon>Mycolicibacterium</taxon>
    </lineage>
</organism>
<evidence type="ECO:0000313" key="3">
    <source>
        <dbReference type="Proteomes" id="UP001055159"/>
    </source>
</evidence>
<feature type="domain" description="VOC" evidence="1">
    <location>
        <begin position="10"/>
        <end position="126"/>
    </location>
</feature>
<name>A0ABY3UEX5_9MYCO</name>
<dbReference type="InterPro" id="IPR041581">
    <property type="entry name" value="Glyoxalase_6"/>
</dbReference>
<dbReference type="InterPro" id="IPR029068">
    <property type="entry name" value="Glyas_Bleomycin-R_OHBP_Dase"/>
</dbReference>
<dbReference type="Gene3D" id="3.10.180.10">
    <property type="entry name" value="2,3-Dihydroxybiphenyl 1,2-Dioxygenase, domain 1"/>
    <property type="match status" value="1"/>
</dbReference>
<dbReference type="SUPFAM" id="SSF54593">
    <property type="entry name" value="Glyoxalase/Bleomycin resistance protein/Dihydroxybiphenyl dioxygenase"/>
    <property type="match status" value="1"/>
</dbReference>
<dbReference type="PANTHER" id="PTHR35908">
    <property type="entry name" value="HYPOTHETICAL FUSION PROTEIN"/>
    <property type="match status" value="1"/>
</dbReference>
<gene>
    <name evidence="2" type="ORF">MJO55_26590</name>
</gene>
<reference evidence="2" key="1">
    <citation type="submission" date="2022-08" db="EMBL/GenBank/DDBJ databases">
        <title>Whole genome sequencing of non-tuberculosis mycobacteria type-strains.</title>
        <authorList>
            <person name="Igarashi Y."/>
            <person name="Osugi A."/>
            <person name="Mitarai S."/>
        </authorList>
    </citation>
    <scope>NUCLEOTIDE SEQUENCE</scope>
    <source>
        <strain evidence="2">JCM 16372</strain>
    </source>
</reference>
<dbReference type="Pfam" id="PF18029">
    <property type="entry name" value="Glyoxalase_6"/>
    <property type="match status" value="1"/>
</dbReference>
<sequence>MTSEPLPVGRLGATSIDCPDPAELADFYGALLGMRRLVETPDGGVVAITDGAAILAMMRVDPYVAPTWPAGARPQQMHLDVSVDDLDRAVDAAEHLGARQAAEQAQPSLWRVMLDPAGHPFCLTTVGAG</sequence>
<dbReference type="InterPro" id="IPR037523">
    <property type="entry name" value="VOC_core"/>
</dbReference>
<accession>A0ABY3UEX5</accession>
<dbReference type="EMBL" id="CP092427">
    <property type="protein sequence ID" value="ULP36695.1"/>
    <property type="molecule type" value="Genomic_DNA"/>
</dbReference>